<dbReference type="RefSeq" id="WP_114713148.1">
    <property type="nucleotide sequence ID" value="NZ_KZ857259.1"/>
</dbReference>
<evidence type="ECO:0000313" key="1">
    <source>
        <dbReference type="EMBL" id="RDJ11121.1"/>
    </source>
</evidence>
<protein>
    <submittedName>
        <fullName evidence="1">Uncharacterized protein</fullName>
    </submittedName>
</protein>
<comment type="caution">
    <text evidence="1">The sequence shown here is derived from an EMBL/GenBank/DDBJ whole genome shotgun (WGS) entry which is preliminary data.</text>
</comment>
<name>A0A370KP38_9HYPH</name>
<reference evidence="1 2" key="1">
    <citation type="submission" date="2017-03" db="EMBL/GenBank/DDBJ databases">
        <title>Genome analysis of Rhizobial strains effectives or ineffectives for nitrogen fixation isolated from bean seeds.</title>
        <authorList>
            <person name="Peralta H."/>
            <person name="Aguilar-Vera A."/>
            <person name="Mora Y."/>
            <person name="Vargas-Lagunas C."/>
            <person name="Girard L."/>
            <person name="Mora J."/>
        </authorList>
    </citation>
    <scope>NUCLEOTIDE SEQUENCE [LARGE SCALE GENOMIC DNA]</scope>
    <source>
        <strain evidence="1 2">CCGM3</strain>
    </source>
</reference>
<evidence type="ECO:0000313" key="2">
    <source>
        <dbReference type="Proteomes" id="UP000254939"/>
    </source>
</evidence>
<dbReference type="AlphaFoldDB" id="A0A370KP38"/>
<dbReference type="Proteomes" id="UP000254939">
    <property type="component" value="Unassembled WGS sequence"/>
</dbReference>
<dbReference type="EMBL" id="NAAC01000015">
    <property type="protein sequence ID" value="RDJ11121.1"/>
    <property type="molecule type" value="Genomic_DNA"/>
</dbReference>
<dbReference type="OrthoDB" id="7058480at2"/>
<gene>
    <name evidence="1" type="ORF">B5K06_12475</name>
</gene>
<sequence>MIKTADQALAVLDIAKALFAETLLLVYLPDRRSPAAFSVLAYARDGYLGLIDDDWESHQSEASQTAIHLEQRVMERLQ</sequence>
<organism evidence="1 2">
    <name type="scientific">Rhizobium grahamii</name>
    <dbReference type="NCBI Taxonomy" id="1120045"/>
    <lineage>
        <taxon>Bacteria</taxon>
        <taxon>Pseudomonadati</taxon>
        <taxon>Pseudomonadota</taxon>
        <taxon>Alphaproteobacteria</taxon>
        <taxon>Hyphomicrobiales</taxon>
        <taxon>Rhizobiaceae</taxon>
        <taxon>Rhizobium/Agrobacterium group</taxon>
        <taxon>Rhizobium</taxon>
    </lineage>
</organism>
<accession>A0A370KP38</accession>
<proteinExistence type="predicted"/>